<feature type="region of interest" description="Disordered" evidence="9">
    <location>
        <begin position="961"/>
        <end position="1018"/>
    </location>
</feature>
<proteinExistence type="inferred from homology"/>
<evidence type="ECO:0000256" key="6">
    <source>
        <dbReference type="ARBA" id="ARBA00023034"/>
    </source>
</evidence>
<dbReference type="GO" id="GO:0006891">
    <property type="term" value="P:intra-Golgi vesicle-mediated transport"/>
    <property type="evidence" value="ECO:0007669"/>
    <property type="project" value="TreeGrafter"/>
</dbReference>
<evidence type="ECO:0000256" key="9">
    <source>
        <dbReference type="SAM" id="MobiDB-lite"/>
    </source>
</evidence>
<dbReference type="GO" id="GO:0007030">
    <property type="term" value="P:Golgi organization"/>
    <property type="evidence" value="ECO:0007669"/>
    <property type="project" value="TreeGrafter"/>
</dbReference>
<feature type="compositionally biased region" description="Polar residues" evidence="9">
    <location>
        <begin position="78"/>
        <end position="106"/>
    </location>
</feature>
<keyword evidence="5" id="KW-0653">Protein transport</keyword>
<feature type="region of interest" description="Disordered" evidence="9">
    <location>
        <begin position="505"/>
        <end position="558"/>
    </location>
</feature>
<dbReference type="GO" id="GO:0000139">
    <property type="term" value="C:Golgi membrane"/>
    <property type="evidence" value="ECO:0007669"/>
    <property type="project" value="UniProtKB-SubCell"/>
</dbReference>
<evidence type="ECO:0000256" key="3">
    <source>
        <dbReference type="ARBA" id="ARBA00020976"/>
    </source>
</evidence>
<evidence type="ECO:0000259" key="10">
    <source>
        <dbReference type="Pfam" id="PF04136"/>
    </source>
</evidence>
<dbReference type="PANTHER" id="PTHR13302:SF8">
    <property type="entry name" value="CONSERVED OLIGOMERIC GOLGI COMPLEX SUBUNIT 3"/>
    <property type="match status" value="1"/>
</dbReference>
<dbReference type="AlphaFoldDB" id="A0A5D3ATC4"/>
<organism evidence="12 13">
    <name type="scientific">Cryptococcus floricola</name>
    <dbReference type="NCBI Taxonomy" id="2591691"/>
    <lineage>
        <taxon>Eukaryota</taxon>
        <taxon>Fungi</taxon>
        <taxon>Dikarya</taxon>
        <taxon>Basidiomycota</taxon>
        <taxon>Agaricomycotina</taxon>
        <taxon>Tremellomycetes</taxon>
        <taxon>Tremellales</taxon>
        <taxon>Cryptococcaceae</taxon>
        <taxon>Cryptococcus</taxon>
    </lineage>
</organism>
<dbReference type="PANTHER" id="PTHR13302">
    <property type="entry name" value="CONSERVED OLIGOMERIC GOLGI COMPLEX COMPONENT 3"/>
    <property type="match status" value="1"/>
</dbReference>
<dbReference type="Pfam" id="PF20671">
    <property type="entry name" value="COG3_C"/>
    <property type="match status" value="1"/>
</dbReference>
<keyword evidence="13" id="KW-1185">Reference proteome</keyword>
<feature type="compositionally biased region" description="Low complexity" evidence="9">
    <location>
        <begin position="18"/>
        <end position="35"/>
    </location>
</feature>
<feature type="domain" description="Conserved oligomeric Golgi complex subunit 3 N-terminal" evidence="10">
    <location>
        <begin position="157"/>
        <end position="300"/>
    </location>
</feature>
<reference evidence="12 13" key="1">
    <citation type="submission" date="2017-05" db="EMBL/GenBank/DDBJ databases">
        <title>The Genome Sequence of Tsuchiyaea wingfieldii DSM 27421.</title>
        <authorList>
            <person name="Cuomo C."/>
            <person name="Passer A."/>
            <person name="Billmyre B."/>
            <person name="Heitman J."/>
        </authorList>
    </citation>
    <scope>NUCLEOTIDE SEQUENCE [LARGE SCALE GENOMIC DNA]</scope>
    <source>
        <strain evidence="12 13">DSM 27421</strain>
    </source>
</reference>
<evidence type="ECO:0000256" key="7">
    <source>
        <dbReference type="ARBA" id="ARBA00023136"/>
    </source>
</evidence>
<evidence type="ECO:0000313" key="12">
    <source>
        <dbReference type="EMBL" id="TYJ53423.1"/>
    </source>
</evidence>
<evidence type="ECO:0000256" key="1">
    <source>
        <dbReference type="ARBA" id="ARBA00004395"/>
    </source>
</evidence>
<feature type="compositionally biased region" description="Low complexity" evidence="9">
    <location>
        <begin position="107"/>
        <end position="119"/>
    </location>
</feature>
<evidence type="ECO:0000256" key="4">
    <source>
        <dbReference type="ARBA" id="ARBA00022448"/>
    </source>
</evidence>
<evidence type="ECO:0000259" key="11">
    <source>
        <dbReference type="Pfam" id="PF20671"/>
    </source>
</evidence>
<feature type="domain" description="Conserved oligomeric Golgi complex subunit 3 C-terminal" evidence="11">
    <location>
        <begin position="322"/>
        <end position="729"/>
    </location>
</feature>
<dbReference type="EMBL" id="NIDF01000090">
    <property type="protein sequence ID" value="TYJ53423.1"/>
    <property type="molecule type" value="Genomic_DNA"/>
</dbReference>
<comment type="caution">
    <text evidence="12">The sequence shown here is derived from an EMBL/GenBank/DDBJ whole genome shotgun (WGS) entry which is preliminary data.</text>
</comment>
<dbReference type="InterPro" id="IPR048320">
    <property type="entry name" value="COG3_N"/>
</dbReference>
<sequence>MSRPTTPAYTVRRQGYNSSLSASATASTSRTSTPAPRNPVISLDEWESKAHLSDEQLGSIGAVKDRYGDRPLPAKFGGQSTRPSTPAQSLAGPQSPNPAQATTLKDSLSSNTVSHLSSSIPDPLHPSSIATPQQFLDHFTALTLSTEHEQDSLYRDHLAEISGLRENCELLIGLLKGGEEEVQEMEKCLSYVEERSESLRGACEDLLEEQTHLLTHTSQLAHRLTFFTFLETATKMLNNPGNALVLNPDFLPMVKRLDECIGYLSDHRDFRDSEIYLLRYQQCMTRSMTLIKLYFVGTIRSIGQEVGKRLTDQSLSETATQALIYTKFTSLSTSLRPLLSELEQRVSTNPDELAPLLSECNAAYVSTRRNLMGGRVNEEIGRMKPNGSDLVDLTRAGCGYLKTTCMDEFLLYKHFFLSGEAQLYGFLESLCDYLYDHLRPRILHEPSLQVLCGVCTVLQALMVQDIPDEDEDDGLVFHSPAASPGSPYYGDGDDYFSSKPRLYHTRSSRSISHQSSRRRASSLTGNGSPRSLAGSFAGSPGASTVHLPPPPRKKTRRPLRRLHIEVLLRMVLQDAQTRLVFRAQALLSAEVEYYAPKESDLDYPDRLKSGPKGNKLVPRETAVSLNADDEDDTAVFELPSLEVQNSWYPSLKSTLWVLSCLYTFVDSAVFDDLAQEAVIACRKSLAAASDLLLAKQGKEKSMDSKLFLVRHLLILKEMTAALDLGKTRRREWSGVGDFLRSLLDNASSLLGYQRGSVAKSAAYAPDARTDIDRSLKSACEDLISILSVRSTFPLQDFIGQCSSYLARAASSTTSTRTDLSAQAFAKPEKVKEVHEEFKKISVKAVEDWKRELKLYLLDKETVAVLMPPALNSIVDTYRQFHDLIRAEYDFAVAAGVMTPSGVKSMLETLGLLFAPEDSAVAAGYPALLPSASSSRVDASYPSLPDRPPHPTLFAALSAGLEEGRDESHVESPVDSPVELDRNETSLRRLPEDHAPPSSILHATEAAAGEPPVSDPPSP</sequence>
<evidence type="ECO:0000313" key="13">
    <source>
        <dbReference type="Proteomes" id="UP000322245"/>
    </source>
</evidence>
<dbReference type="InterPro" id="IPR007265">
    <property type="entry name" value="COG_su3"/>
</dbReference>
<dbReference type="Pfam" id="PF04136">
    <property type="entry name" value="COG3_N"/>
    <property type="match status" value="1"/>
</dbReference>
<name>A0A5D3ATC4_9TREE</name>
<feature type="compositionally biased region" description="Basic and acidic residues" evidence="9">
    <location>
        <begin position="961"/>
        <end position="971"/>
    </location>
</feature>
<protein>
    <recommendedName>
        <fullName evidence="3">Conserved oligomeric Golgi complex subunit 3</fullName>
    </recommendedName>
    <alternativeName>
        <fullName evidence="8">Component of oligomeric Golgi complex 3</fullName>
    </alternativeName>
</protein>
<gene>
    <name evidence="12" type="ORF">B9479_005970</name>
</gene>
<keyword evidence="7" id="KW-0472">Membrane</keyword>
<keyword evidence="4" id="KW-0813">Transport</keyword>
<dbReference type="Proteomes" id="UP000322245">
    <property type="component" value="Unassembled WGS sequence"/>
</dbReference>
<evidence type="ECO:0000256" key="5">
    <source>
        <dbReference type="ARBA" id="ARBA00022927"/>
    </source>
</evidence>
<dbReference type="GO" id="GO:0017119">
    <property type="term" value="C:Golgi transport complex"/>
    <property type="evidence" value="ECO:0007669"/>
    <property type="project" value="TreeGrafter"/>
</dbReference>
<evidence type="ECO:0000256" key="8">
    <source>
        <dbReference type="ARBA" id="ARBA00031339"/>
    </source>
</evidence>
<feature type="region of interest" description="Disordered" evidence="9">
    <location>
        <begin position="61"/>
        <end position="129"/>
    </location>
</feature>
<dbReference type="GO" id="GO:0005801">
    <property type="term" value="C:cis-Golgi network"/>
    <property type="evidence" value="ECO:0007669"/>
    <property type="project" value="InterPro"/>
</dbReference>
<feature type="compositionally biased region" description="Basic and acidic residues" evidence="9">
    <location>
        <begin position="978"/>
        <end position="994"/>
    </location>
</feature>
<feature type="region of interest" description="Disordered" evidence="9">
    <location>
        <begin position="1"/>
        <end position="41"/>
    </location>
</feature>
<comment type="similarity">
    <text evidence="2">Belongs to the COG3 family.</text>
</comment>
<keyword evidence="6" id="KW-0333">Golgi apparatus</keyword>
<dbReference type="InterPro" id="IPR048685">
    <property type="entry name" value="COG3_C"/>
</dbReference>
<dbReference type="GO" id="GO:0006886">
    <property type="term" value="P:intracellular protein transport"/>
    <property type="evidence" value="ECO:0007669"/>
    <property type="project" value="InterPro"/>
</dbReference>
<feature type="non-terminal residue" evidence="12">
    <location>
        <position position="1018"/>
    </location>
</feature>
<evidence type="ECO:0000256" key="2">
    <source>
        <dbReference type="ARBA" id="ARBA00009936"/>
    </source>
</evidence>
<accession>A0A5D3ATC4</accession>
<comment type="subcellular location">
    <subcellularLocation>
        <location evidence="1">Golgi apparatus membrane</location>
        <topology evidence="1">Peripheral membrane protein</topology>
    </subcellularLocation>
</comment>